<feature type="transmembrane region" description="Helical" evidence="1">
    <location>
        <begin position="284"/>
        <end position="302"/>
    </location>
</feature>
<name>A0A0R1X594_9LACO</name>
<accession>A0A0R1X594</accession>
<keyword evidence="1" id="KW-0812">Transmembrane</keyword>
<feature type="transmembrane region" description="Helical" evidence="1">
    <location>
        <begin position="59"/>
        <end position="76"/>
    </location>
</feature>
<feature type="transmembrane region" description="Helical" evidence="1">
    <location>
        <begin position="116"/>
        <end position="133"/>
    </location>
</feature>
<gene>
    <name evidence="2" type="ORF">FD32_GL000836</name>
</gene>
<dbReference type="PATRIC" id="fig|1423782.4.peg.866"/>
<feature type="transmembrane region" description="Helical" evidence="1">
    <location>
        <begin position="350"/>
        <end position="371"/>
    </location>
</feature>
<sequence>MEALTLGSIVLPNIFFMFYFIQSGRTTAAALPVIFFYVMAKTVPFAIRSFGKVQNPYKILAASIGLTLLGTGLALYQPIISEAATLIGIGIGCLKPAYQQLKDEYRAQGEWHYPKAALYGILYLLFALVLGVALTKISLLAFLGEIILMVLLGGALTSKLPNPWPSTPTFTGPLSWRPLIATLLVFSMGLGARGLKQTGSALLLFLTLGMWLVMLVGFSRLQHLVKSSRLWTFWTGATTNFLLIYSLFYFDTLDKMPLLFTAYGLFILATIGGLLLSPQLKKTSYWWFAFPGATLGLILSLLPTDWYYLAGLFIACLFCSTINAFIWPFYKQDATIPPLNTRFVRQNFNILGTVASQVTLISLLIITNFLFNLHGRQILHAYYAHVPDQGLSQPLWITRLVCVILLVIVAAILIRRKLPRIFNKSE</sequence>
<dbReference type="AlphaFoldDB" id="A0A0R1X594"/>
<proteinExistence type="predicted"/>
<feature type="transmembrane region" description="Helical" evidence="1">
    <location>
        <begin position="396"/>
        <end position="414"/>
    </location>
</feature>
<keyword evidence="1" id="KW-1133">Transmembrane helix</keyword>
<feature type="transmembrane region" description="Helical" evidence="1">
    <location>
        <begin position="178"/>
        <end position="195"/>
    </location>
</feature>
<feature type="transmembrane region" description="Helical" evidence="1">
    <location>
        <begin position="308"/>
        <end position="330"/>
    </location>
</feature>
<keyword evidence="1" id="KW-0472">Membrane</keyword>
<feature type="transmembrane region" description="Helical" evidence="1">
    <location>
        <begin position="139"/>
        <end position="157"/>
    </location>
</feature>
<feature type="transmembrane region" description="Helical" evidence="1">
    <location>
        <begin position="256"/>
        <end position="277"/>
    </location>
</feature>
<evidence type="ECO:0000313" key="3">
    <source>
        <dbReference type="Proteomes" id="UP000051412"/>
    </source>
</evidence>
<comment type="caution">
    <text evidence="2">The sequence shown here is derived from an EMBL/GenBank/DDBJ whole genome shotgun (WGS) entry which is preliminary data.</text>
</comment>
<reference evidence="2 3" key="1">
    <citation type="journal article" date="2015" name="Genome Announc.">
        <title>Expanding the biotechnology potential of lactobacilli through comparative genomics of 213 strains and associated genera.</title>
        <authorList>
            <person name="Sun Z."/>
            <person name="Harris H.M."/>
            <person name="McCann A."/>
            <person name="Guo C."/>
            <person name="Argimon S."/>
            <person name="Zhang W."/>
            <person name="Yang X."/>
            <person name="Jeffery I.B."/>
            <person name="Cooney J.C."/>
            <person name="Kagawa T.F."/>
            <person name="Liu W."/>
            <person name="Song Y."/>
            <person name="Salvetti E."/>
            <person name="Wrobel A."/>
            <person name="Rasinkangas P."/>
            <person name="Parkhill J."/>
            <person name="Rea M.C."/>
            <person name="O'Sullivan O."/>
            <person name="Ritari J."/>
            <person name="Douillard F.P."/>
            <person name="Paul Ross R."/>
            <person name="Yang R."/>
            <person name="Briner A.E."/>
            <person name="Felis G.E."/>
            <person name="de Vos W.M."/>
            <person name="Barrangou R."/>
            <person name="Klaenhammer T.R."/>
            <person name="Caufield P.W."/>
            <person name="Cui Y."/>
            <person name="Zhang H."/>
            <person name="O'Toole P.W."/>
        </authorList>
    </citation>
    <scope>NUCLEOTIDE SEQUENCE [LARGE SCALE GENOMIC DNA]</scope>
    <source>
        <strain evidence="2 3">DSM 6035</strain>
    </source>
</reference>
<dbReference type="EMBL" id="AZGM01000128">
    <property type="protein sequence ID" value="KRM25314.1"/>
    <property type="molecule type" value="Genomic_DNA"/>
</dbReference>
<protein>
    <submittedName>
        <fullName evidence="2">Uncharacterized protein</fullName>
    </submittedName>
</protein>
<dbReference type="Proteomes" id="UP000051412">
    <property type="component" value="Unassembled WGS sequence"/>
</dbReference>
<organism evidence="2 3">
    <name type="scientific">Limosilactobacillus panis DSM 6035</name>
    <dbReference type="NCBI Taxonomy" id="1423782"/>
    <lineage>
        <taxon>Bacteria</taxon>
        <taxon>Bacillati</taxon>
        <taxon>Bacillota</taxon>
        <taxon>Bacilli</taxon>
        <taxon>Lactobacillales</taxon>
        <taxon>Lactobacillaceae</taxon>
        <taxon>Limosilactobacillus</taxon>
    </lineage>
</organism>
<feature type="transmembrane region" description="Helical" evidence="1">
    <location>
        <begin position="201"/>
        <end position="218"/>
    </location>
</feature>
<evidence type="ECO:0000256" key="1">
    <source>
        <dbReference type="SAM" id="Phobius"/>
    </source>
</evidence>
<evidence type="ECO:0000313" key="2">
    <source>
        <dbReference type="EMBL" id="KRM25314.1"/>
    </source>
</evidence>
<keyword evidence="3" id="KW-1185">Reference proteome</keyword>